<dbReference type="Proteomes" id="UP001437256">
    <property type="component" value="Unassembled WGS sequence"/>
</dbReference>
<accession>A0ABR2Z8Q8</accession>
<reference evidence="1 2" key="1">
    <citation type="submission" date="2024-05" db="EMBL/GenBank/DDBJ databases">
        <title>A draft genome resource for the thread blight pathogen Marasmius tenuissimus strain MS-2.</title>
        <authorList>
            <person name="Yulfo-Soto G.E."/>
            <person name="Baruah I.K."/>
            <person name="Amoako-Attah I."/>
            <person name="Bukari Y."/>
            <person name="Meinhardt L.W."/>
            <person name="Bailey B.A."/>
            <person name="Cohen S.P."/>
        </authorList>
    </citation>
    <scope>NUCLEOTIDE SEQUENCE [LARGE SCALE GENOMIC DNA]</scope>
    <source>
        <strain evidence="1 2">MS-2</strain>
    </source>
</reference>
<evidence type="ECO:0008006" key="3">
    <source>
        <dbReference type="Google" id="ProtNLM"/>
    </source>
</evidence>
<evidence type="ECO:0000313" key="1">
    <source>
        <dbReference type="EMBL" id="KAL0057665.1"/>
    </source>
</evidence>
<comment type="caution">
    <text evidence="1">The sequence shown here is derived from an EMBL/GenBank/DDBJ whole genome shotgun (WGS) entry which is preliminary data.</text>
</comment>
<keyword evidence="2" id="KW-1185">Reference proteome</keyword>
<gene>
    <name evidence="1" type="ORF">AAF712_015678</name>
</gene>
<name>A0ABR2Z8Q8_9AGAR</name>
<organism evidence="1 2">
    <name type="scientific">Marasmius tenuissimus</name>
    <dbReference type="NCBI Taxonomy" id="585030"/>
    <lineage>
        <taxon>Eukaryota</taxon>
        <taxon>Fungi</taxon>
        <taxon>Dikarya</taxon>
        <taxon>Basidiomycota</taxon>
        <taxon>Agaricomycotina</taxon>
        <taxon>Agaricomycetes</taxon>
        <taxon>Agaricomycetidae</taxon>
        <taxon>Agaricales</taxon>
        <taxon>Marasmiineae</taxon>
        <taxon>Marasmiaceae</taxon>
        <taxon>Marasmius</taxon>
    </lineage>
</organism>
<sequence>MTPTHARDLPCEIVREILNEYFIKTFFQVQVHTGVVDVVHNDTSRKLDDSDLEKLCGVCDGWRAIIEGLRVWQRIEVNLQYDRLQWDGNGCLTTPDERELKRLINMAEERGRGLDITLAVRGRPLNPGRYPVLKLLVSAAARWGSFRFVARAGVDIGLTCSLMSLVRPKLEGCKVLGVVINDNVVTGERKTIRDLVETWEGMHELDHLRLSWLPLQYKRVWSWGSVGELRASWLYRIRRLEVACTPATALWLLRQCRNVERASLSLEYEEEAFQRRGLEEADVELTKLEKLAISVTNTIVKKTFPMLMHYLVCPQLRILSMEWFLKPSGMDVDAVNAFLERTGGVDGRVYLTYGGPAEEKPYSNLNMCLFVH</sequence>
<dbReference type="EMBL" id="JBBXMP010000466">
    <property type="protein sequence ID" value="KAL0057665.1"/>
    <property type="molecule type" value="Genomic_DNA"/>
</dbReference>
<proteinExistence type="predicted"/>
<protein>
    <recommendedName>
        <fullName evidence="3">F-box domain-containing protein</fullName>
    </recommendedName>
</protein>
<evidence type="ECO:0000313" key="2">
    <source>
        <dbReference type="Proteomes" id="UP001437256"/>
    </source>
</evidence>